<dbReference type="SMART" id="SM00587">
    <property type="entry name" value="CHK"/>
    <property type="match status" value="1"/>
</dbReference>
<dbReference type="Proteomes" id="UP000005237">
    <property type="component" value="Unassembled WGS sequence"/>
</dbReference>
<evidence type="ECO:0000313" key="2">
    <source>
        <dbReference type="EnsemblMetazoa" id="CJA11512.1"/>
    </source>
</evidence>
<dbReference type="PANTHER" id="PTHR23020:SF9">
    <property type="entry name" value="CHK KINASE-LIKE DOMAIN-CONTAINING PROTEIN"/>
    <property type="match status" value="1"/>
</dbReference>
<accession>A0A8R1DTQ4</accession>
<keyword evidence="3" id="KW-1185">Reference proteome</keyword>
<dbReference type="OMA" id="MPMYGPI"/>
<dbReference type="InterPro" id="IPR015897">
    <property type="entry name" value="CHK_kinase-like"/>
</dbReference>
<reference evidence="3" key="1">
    <citation type="submission" date="2010-08" db="EMBL/GenBank/DDBJ databases">
        <authorList>
            <consortium name="Caenorhabditis japonica Sequencing Consortium"/>
            <person name="Wilson R.K."/>
        </authorList>
    </citation>
    <scope>NUCLEOTIDE SEQUENCE [LARGE SCALE GENOMIC DNA]</scope>
    <source>
        <strain evidence="3">DF5081</strain>
    </source>
</reference>
<dbReference type="Gene3D" id="3.90.1200.10">
    <property type="match status" value="1"/>
</dbReference>
<proteinExistence type="predicted"/>
<dbReference type="AlphaFoldDB" id="A0A8R1DTQ4"/>
<feature type="domain" description="CHK kinase-like" evidence="1">
    <location>
        <begin position="160"/>
        <end position="348"/>
    </location>
</feature>
<dbReference type="Pfam" id="PF07914">
    <property type="entry name" value="DUF1679"/>
    <property type="match status" value="1"/>
</dbReference>
<dbReference type="SUPFAM" id="SSF56112">
    <property type="entry name" value="Protein kinase-like (PK-like)"/>
    <property type="match status" value="1"/>
</dbReference>
<protein>
    <submittedName>
        <fullName evidence="2">CHK domain-containing protein</fullName>
    </submittedName>
</protein>
<dbReference type="InterPro" id="IPR052961">
    <property type="entry name" value="Oxido-Kinase-like_Enzymes"/>
</dbReference>
<organism evidence="2 3">
    <name type="scientific">Caenorhabditis japonica</name>
    <dbReference type="NCBI Taxonomy" id="281687"/>
    <lineage>
        <taxon>Eukaryota</taxon>
        <taxon>Metazoa</taxon>
        <taxon>Ecdysozoa</taxon>
        <taxon>Nematoda</taxon>
        <taxon>Chromadorea</taxon>
        <taxon>Rhabditida</taxon>
        <taxon>Rhabditina</taxon>
        <taxon>Rhabditomorpha</taxon>
        <taxon>Rhabditoidea</taxon>
        <taxon>Rhabditidae</taxon>
        <taxon>Peloderinae</taxon>
        <taxon>Caenorhabditis</taxon>
    </lineage>
</organism>
<dbReference type="PANTHER" id="PTHR23020">
    <property type="entry name" value="UNCHARACTERIZED NUCLEAR HORMONE RECEPTOR-RELATED"/>
    <property type="match status" value="1"/>
</dbReference>
<dbReference type="InterPro" id="IPR011009">
    <property type="entry name" value="Kinase-like_dom_sf"/>
</dbReference>
<name>A0A8R1DTQ4_CAEJA</name>
<dbReference type="EnsemblMetazoa" id="CJA11512.1">
    <property type="protein sequence ID" value="CJA11512.1"/>
    <property type="gene ID" value="WBGene00130716"/>
</dbReference>
<evidence type="ECO:0000313" key="3">
    <source>
        <dbReference type="Proteomes" id="UP000005237"/>
    </source>
</evidence>
<dbReference type="InterPro" id="IPR012877">
    <property type="entry name" value="Dhs-27"/>
</dbReference>
<sequence length="434" mass="49986">MSPEKVSILNNGNGLFDTHVHLKDVNEVIAEQLNTEASLGENTKYTVIGDGNGFLSRVILVEADWTLPDDNLPTKFVLKITSCLHVHALVDKMKESGLQTISPEQEESMWAMFETEAQSLHNREVNLYEITSKWNKNDVLLSPKVYFSKKFDSVNKTKGFIGMEFVDNITIRHLYENVKPQELHPVLKSLATLQANSLLFTDEERKSISGYDFKQIMGPMMNEDGMKGIYEQTKNINKARLDEKTEKMVAFGMEVVDFELACNANKYVGIDHKVLVHGDLWSANILWEKHDEHFVANKVIDYQLIHMGNPAEDLVRLFLSTLSGADRQNYWEKLTHQFYDYFLEALGDQPIPYTLEQLKESYRLYFVTGGLVMLPMYGPVAQTKLSYSNSEDVEEYREILTEKAEHLLEDIERWHLYSRDKTKEVDVSKPQAEH</sequence>
<reference evidence="2" key="2">
    <citation type="submission" date="2022-06" db="UniProtKB">
        <authorList>
            <consortium name="EnsemblMetazoa"/>
        </authorList>
    </citation>
    <scope>IDENTIFICATION</scope>
    <source>
        <strain evidence="2">DF5081</strain>
    </source>
</reference>
<evidence type="ECO:0000259" key="1">
    <source>
        <dbReference type="SMART" id="SM00587"/>
    </source>
</evidence>